<feature type="compositionally biased region" description="Polar residues" evidence="1">
    <location>
        <begin position="54"/>
        <end position="64"/>
    </location>
</feature>
<accession>A0A0B6YGN1</accession>
<organism evidence="2">
    <name type="scientific">Arion vulgaris</name>
    <dbReference type="NCBI Taxonomy" id="1028688"/>
    <lineage>
        <taxon>Eukaryota</taxon>
        <taxon>Metazoa</taxon>
        <taxon>Spiralia</taxon>
        <taxon>Lophotrochozoa</taxon>
        <taxon>Mollusca</taxon>
        <taxon>Gastropoda</taxon>
        <taxon>Heterobranchia</taxon>
        <taxon>Euthyneura</taxon>
        <taxon>Panpulmonata</taxon>
        <taxon>Eupulmonata</taxon>
        <taxon>Stylommatophora</taxon>
        <taxon>Helicina</taxon>
        <taxon>Arionoidea</taxon>
        <taxon>Arionidae</taxon>
        <taxon>Arion</taxon>
    </lineage>
</organism>
<name>A0A0B6YGN1_9EUPU</name>
<sequence>CYREDEHKLSNDFFIPVQSRLPAGSSAILEDVRNRSASKCRNSNDTARSRQHTSRQAVRQQLSFKTPPKFKQSESNWTETSASANTSTCTREQT</sequence>
<protein>
    <submittedName>
        <fullName evidence="2">Uncharacterized protein</fullName>
    </submittedName>
</protein>
<evidence type="ECO:0000256" key="1">
    <source>
        <dbReference type="SAM" id="MobiDB-lite"/>
    </source>
</evidence>
<feature type="non-terminal residue" evidence="2">
    <location>
        <position position="1"/>
    </location>
</feature>
<proteinExistence type="predicted"/>
<feature type="region of interest" description="Disordered" evidence="1">
    <location>
        <begin position="33"/>
        <end position="94"/>
    </location>
</feature>
<feature type="compositionally biased region" description="Polar residues" evidence="1">
    <location>
        <begin position="73"/>
        <end position="94"/>
    </location>
</feature>
<gene>
    <name evidence="2" type="primary">ORF24993</name>
</gene>
<feature type="non-terminal residue" evidence="2">
    <location>
        <position position="94"/>
    </location>
</feature>
<feature type="compositionally biased region" description="Polar residues" evidence="1">
    <location>
        <begin position="35"/>
        <end position="46"/>
    </location>
</feature>
<reference evidence="2" key="1">
    <citation type="submission" date="2014-12" db="EMBL/GenBank/DDBJ databases">
        <title>Insight into the proteome of Arion vulgaris.</title>
        <authorList>
            <person name="Aradska J."/>
            <person name="Bulat T."/>
            <person name="Smidak R."/>
            <person name="Sarate P."/>
            <person name="Gangsoo J."/>
            <person name="Sialana F."/>
            <person name="Bilban M."/>
            <person name="Lubec G."/>
        </authorList>
    </citation>
    <scope>NUCLEOTIDE SEQUENCE</scope>
    <source>
        <tissue evidence="2">Skin</tissue>
    </source>
</reference>
<dbReference type="AlphaFoldDB" id="A0A0B6YGN1"/>
<evidence type="ECO:0000313" key="2">
    <source>
        <dbReference type="EMBL" id="CEK55352.1"/>
    </source>
</evidence>
<dbReference type="EMBL" id="HACG01008487">
    <property type="protein sequence ID" value="CEK55352.1"/>
    <property type="molecule type" value="Transcribed_RNA"/>
</dbReference>